<dbReference type="Gene3D" id="3.40.50.450">
    <property type="match status" value="1"/>
</dbReference>
<evidence type="ECO:0008006" key="4">
    <source>
        <dbReference type="Google" id="ProtNLM"/>
    </source>
</evidence>
<name>A0A5B8W1Z6_9SPHI</name>
<feature type="transmembrane region" description="Helical" evidence="1">
    <location>
        <begin position="512"/>
        <end position="536"/>
    </location>
</feature>
<evidence type="ECO:0000256" key="1">
    <source>
        <dbReference type="SAM" id="Phobius"/>
    </source>
</evidence>
<feature type="transmembrane region" description="Helical" evidence="1">
    <location>
        <begin position="471"/>
        <end position="492"/>
    </location>
</feature>
<dbReference type="OrthoDB" id="9860339at2"/>
<keyword evidence="1" id="KW-0812">Transmembrane</keyword>
<dbReference type="Proteomes" id="UP000321362">
    <property type="component" value="Chromosome"/>
</dbReference>
<proteinExistence type="predicted"/>
<keyword evidence="3" id="KW-1185">Reference proteome</keyword>
<sequence>MTHKFITIAFAGKRDLPVANQVPEAIATLFAALDAEFGHTNLHLATGLAKGADQVVAGVFDTGNWLAEGTTNTKSMGAVIAFGKDDYLETLKNPESTEEVDLFTSLYDKCTHKLHLDGVYAPGVTGKPLRSRAHRQQGRFLTRMADVFVAVAAKNSESLAGGTLESTLCALQSGKPVILYNLADSLFYYYRDAISWTLDTEQASSVADIVKAFKKEFYSLKQDDAAGAIQSYHTEIEKLSKPTSLMFRLRKMAWFYGSGLTREPVAVKSLADAITNKRAELSNINARYQSQYRGGYMLNYLLASVAVFIAVMATCFYIYFPESCYWRYIILIMLGIVKVVLILIIISNTKTINNNNFNKMAIEYRYVSERLRANLHLAFAGIFKAIKPSLGNHNKNYLAAYPGEVVYQHILNNIFETEFEITLNSNDLLAGTEAIEKDWYQTQINYHKKETEAKHAMHSRLEHVAEKMGAWVLRIVYFELGLMSVELLLLFLKSHHIEIPGNIEHIVEKVGHISPVLLALTTLLPSLVITLISLNFQTEANRLSVRSERLINEINGAITDLDQKRNDLQKPERLSEGAIFMDLLSEYDKMSTITTDEVAEWSLLYEKNVPET</sequence>
<evidence type="ECO:0000313" key="2">
    <source>
        <dbReference type="EMBL" id="QEC76348.1"/>
    </source>
</evidence>
<accession>A0A5B8W1Z6</accession>
<dbReference type="KEGG" id="mgk:FSB76_10470"/>
<dbReference type="RefSeq" id="WP_147053524.1">
    <property type="nucleotide sequence ID" value="NZ_CP042437.1"/>
</dbReference>
<gene>
    <name evidence="2" type="ORF">FSB76_10470</name>
</gene>
<evidence type="ECO:0000313" key="3">
    <source>
        <dbReference type="Proteomes" id="UP000321362"/>
    </source>
</evidence>
<dbReference type="EMBL" id="CP042437">
    <property type="protein sequence ID" value="QEC76348.1"/>
    <property type="molecule type" value="Genomic_DNA"/>
</dbReference>
<keyword evidence="1" id="KW-0472">Membrane</keyword>
<reference evidence="2 3" key="1">
    <citation type="journal article" date="2013" name="J. Microbiol.">
        <title>Mucilaginibacter ginsenosidivorax sp. nov., with ginsenoside converting activity isolated from sediment.</title>
        <authorList>
            <person name="Kim J.K."/>
            <person name="Choi T.E."/>
            <person name="Liu Q.M."/>
            <person name="Park H.Y."/>
            <person name="Yi T.H."/>
            <person name="Yoon M.H."/>
            <person name="Kim S.C."/>
            <person name="Im W.T."/>
        </authorList>
    </citation>
    <scope>NUCLEOTIDE SEQUENCE [LARGE SCALE GENOMIC DNA]</scope>
    <source>
        <strain evidence="2 3">KHI28</strain>
    </source>
</reference>
<protein>
    <recommendedName>
        <fullName evidence="4">SMODS and SLOG-associating 2TM effector domain-containing protein</fullName>
    </recommendedName>
</protein>
<organism evidence="2 3">
    <name type="scientific">Mucilaginibacter ginsenosidivorax</name>
    <dbReference type="NCBI Taxonomy" id="862126"/>
    <lineage>
        <taxon>Bacteria</taxon>
        <taxon>Pseudomonadati</taxon>
        <taxon>Bacteroidota</taxon>
        <taxon>Sphingobacteriia</taxon>
        <taxon>Sphingobacteriales</taxon>
        <taxon>Sphingobacteriaceae</taxon>
        <taxon>Mucilaginibacter</taxon>
    </lineage>
</organism>
<keyword evidence="1" id="KW-1133">Transmembrane helix</keyword>
<feature type="transmembrane region" description="Helical" evidence="1">
    <location>
        <begin position="297"/>
        <end position="319"/>
    </location>
</feature>
<feature type="transmembrane region" description="Helical" evidence="1">
    <location>
        <begin position="325"/>
        <end position="346"/>
    </location>
</feature>
<dbReference type="AlphaFoldDB" id="A0A5B8W1Z6"/>